<evidence type="ECO:0000256" key="1">
    <source>
        <dbReference type="ARBA" id="ARBA00022630"/>
    </source>
</evidence>
<accession>A0A143BPP6</accession>
<evidence type="ECO:0008006" key="5">
    <source>
        <dbReference type="Google" id="ProtNLM"/>
    </source>
</evidence>
<dbReference type="AlphaFoldDB" id="A0A143BPP6"/>
<gene>
    <name evidence="3" type="ORF">GEMMAAP_05265</name>
</gene>
<dbReference type="InterPro" id="IPR050097">
    <property type="entry name" value="Ferredoxin-NADP_redctase_2"/>
</dbReference>
<dbReference type="STRING" id="1379270.GEMMAAP_05265"/>
<evidence type="ECO:0000313" key="3">
    <source>
        <dbReference type="EMBL" id="AMW06573.1"/>
    </source>
</evidence>
<dbReference type="PANTHER" id="PTHR48105">
    <property type="entry name" value="THIOREDOXIN REDUCTASE 1-RELATED-RELATED"/>
    <property type="match status" value="1"/>
</dbReference>
<evidence type="ECO:0000256" key="2">
    <source>
        <dbReference type="ARBA" id="ARBA00023002"/>
    </source>
</evidence>
<dbReference type="Pfam" id="PF13738">
    <property type="entry name" value="Pyr_redox_3"/>
    <property type="match status" value="2"/>
</dbReference>
<sequence length="343" mass="36503">MDEVVDVAVVGAGPCGLAAAIAAQRAGLRAVVLDRGCLVNGIASYPTYMSFFSTAERISIGGVPFIVATDKPTRRDALAYYRGVADVYDLDVRQYERVETLQSLPAGVEAPSAPGGASHRAPRWLLRSVQRTGGVRQVATHAVVIATGYFGRPNRLGVPGESLPHVQHGYVEGHSAWREPVVIVGGANSAVDAALDMYRAGARVTMVHFGDTLDSNVKPWVRPDIEARLREGTIGARFGARVVAIEPDAVVVRGPQGDERLPATQVYTMTGYLPETGLLEQIGVPIDPDSGIPAHDPLTMATPFPGVYLAGVIASGNQANRIFIENGRDHGDAIVAHLQSSWR</sequence>
<dbReference type="InterPro" id="IPR036188">
    <property type="entry name" value="FAD/NAD-bd_sf"/>
</dbReference>
<evidence type="ECO:0000313" key="4">
    <source>
        <dbReference type="Proteomes" id="UP000076404"/>
    </source>
</evidence>
<keyword evidence="1" id="KW-0285">Flavoprotein</keyword>
<dbReference type="Proteomes" id="UP000076404">
    <property type="component" value="Chromosome"/>
</dbReference>
<dbReference type="EMBL" id="CP011454">
    <property type="protein sequence ID" value="AMW06573.1"/>
    <property type="molecule type" value="Genomic_DNA"/>
</dbReference>
<dbReference type="PRINTS" id="PR00368">
    <property type="entry name" value="FADPNR"/>
</dbReference>
<reference evidence="3 4" key="2">
    <citation type="journal article" date="2016" name="Environ. Microbiol. Rep.">
        <title>Metagenomic evidence for the presence of phototrophic Gemmatimonadetes bacteria in diverse environments.</title>
        <authorList>
            <person name="Zeng Y."/>
            <person name="Baumbach J."/>
            <person name="Barbosa E.G."/>
            <person name="Azevedo V."/>
            <person name="Zhang C."/>
            <person name="Koblizek M."/>
        </authorList>
    </citation>
    <scope>NUCLEOTIDE SEQUENCE [LARGE SCALE GENOMIC DNA]</scope>
    <source>
        <strain evidence="3 4">AP64</strain>
    </source>
</reference>
<dbReference type="KEGG" id="gph:GEMMAAP_05265"/>
<protein>
    <recommendedName>
        <fullName evidence="5">Thioredoxin reductase</fullName>
    </recommendedName>
</protein>
<name>A0A143BPP6_9BACT</name>
<dbReference type="NCBIfam" id="TIGR04018">
    <property type="entry name" value="Bthiol_YpdA"/>
    <property type="match status" value="1"/>
</dbReference>
<dbReference type="PRINTS" id="PR00411">
    <property type="entry name" value="PNDRDTASEI"/>
</dbReference>
<dbReference type="GO" id="GO:0016491">
    <property type="term" value="F:oxidoreductase activity"/>
    <property type="evidence" value="ECO:0007669"/>
    <property type="project" value="UniProtKB-KW"/>
</dbReference>
<organism evidence="3 4">
    <name type="scientific">Gemmatimonas phototrophica</name>
    <dbReference type="NCBI Taxonomy" id="1379270"/>
    <lineage>
        <taxon>Bacteria</taxon>
        <taxon>Pseudomonadati</taxon>
        <taxon>Gemmatimonadota</taxon>
        <taxon>Gemmatimonadia</taxon>
        <taxon>Gemmatimonadales</taxon>
        <taxon>Gemmatimonadaceae</taxon>
        <taxon>Gemmatimonas</taxon>
    </lineage>
</organism>
<dbReference type="SUPFAM" id="SSF51905">
    <property type="entry name" value="FAD/NAD(P)-binding domain"/>
    <property type="match status" value="1"/>
</dbReference>
<dbReference type="Gene3D" id="3.50.50.60">
    <property type="entry name" value="FAD/NAD(P)-binding domain"/>
    <property type="match status" value="1"/>
</dbReference>
<dbReference type="eggNOG" id="COG0492">
    <property type="taxonomic scope" value="Bacteria"/>
</dbReference>
<dbReference type="InterPro" id="IPR023856">
    <property type="entry name" value="Bdr"/>
</dbReference>
<keyword evidence="2" id="KW-0560">Oxidoreductase</keyword>
<reference evidence="3 4" key="1">
    <citation type="journal article" date="2014" name="Proc. Natl. Acad. Sci. U.S.A.">
        <title>Functional type 2 photosynthetic reaction centers found in the rare bacterial phylum Gemmatimonadetes.</title>
        <authorList>
            <person name="Zeng Y."/>
            <person name="Feng F."/>
            <person name="Medova H."/>
            <person name="Dean J."/>
            <person name="Koblizek M."/>
        </authorList>
    </citation>
    <scope>NUCLEOTIDE SEQUENCE [LARGE SCALE GENOMIC DNA]</scope>
    <source>
        <strain evidence="3 4">AP64</strain>
    </source>
</reference>
<proteinExistence type="predicted"/>
<keyword evidence="4" id="KW-1185">Reference proteome</keyword>